<dbReference type="RefSeq" id="WP_034436029.1">
    <property type="nucleotide sequence ID" value="NZ_CBTK010000295.1"/>
</dbReference>
<feature type="domain" description="ABC transporter" evidence="6">
    <location>
        <begin position="7"/>
        <end position="236"/>
    </location>
</feature>
<evidence type="ECO:0000256" key="3">
    <source>
        <dbReference type="ARBA" id="ARBA00022458"/>
    </source>
</evidence>
<dbReference type="Proteomes" id="UP000019184">
    <property type="component" value="Unassembled WGS sequence"/>
</dbReference>
<dbReference type="EMBL" id="CBTK010000295">
    <property type="protein sequence ID" value="CDH47268.1"/>
    <property type="molecule type" value="Genomic_DNA"/>
</dbReference>
<keyword evidence="5 7" id="KW-0067">ATP-binding</keyword>
<proteinExistence type="inferred from homology"/>
<comment type="caution">
    <text evidence="7">The sequence shown here is derived from an EMBL/GenBank/DDBJ whole genome shotgun (WGS) entry which is preliminary data.</text>
</comment>
<evidence type="ECO:0000313" key="7">
    <source>
        <dbReference type="EMBL" id="CDH47268.1"/>
    </source>
</evidence>
<dbReference type="CDD" id="cd03230">
    <property type="entry name" value="ABC_DR_subfamily_A"/>
    <property type="match status" value="1"/>
</dbReference>
<name>A0A7U7GF61_9GAMM</name>
<sequence length="250" mass="27678">MTEYAVIRVESLCKHYGSVRAVDGISFSVTPGATCALLGGNGAGKTTTIAMLLGLLLPTSGQIRILGEEVPRHRQRVLPRMNFSSPYMDLPQRLTVAENLTVYARLYGVRRIRERLDILGRDLDIADFFKRPYGSLSAGQKTRVALAKALLNEPEILLLDEPTASLDPDTADRMRRTLTDYQTRSGATLLLASHNMSEVERLCDQVIMLRAGHIVATGAPRELIHRYGRKDMEEVFLDIARGIQSGEVIA</sequence>
<comment type="similarity">
    <text evidence="1">Belongs to the ABC transporter superfamily.</text>
</comment>
<dbReference type="InterPro" id="IPR003593">
    <property type="entry name" value="AAA+_ATPase"/>
</dbReference>
<dbReference type="InterPro" id="IPR050763">
    <property type="entry name" value="ABC_transporter_ATP-binding"/>
</dbReference>
<dbReference type="OrthoDB" id="9778870at2"/>
<keyword evidence="3" id="KW-0536">Nodulation</keyword>
<dbReference type="PROSITE" id="PS00211">
    <property type="entry name" value="ABC_TRANSPORTER_1"/>
    <property type="match status" value="1"/>
</dbReference>
<dbReference type="AlphaFoldDB" id="A0A7U7GF61"/>
<dbReference type="InterPro" id="IPR027417">
    <property type="entry name" value="P-loop_NTPase"/>
</dbReference>
<dbReference type="Gene3D" id="3.40.50.300">
    <property type="entry name" value="P-loop containing nucleotide triphosphate hydrolases"/>
    <property type="match status" value="1"/>
</dbReference>
<protein>
    <submittedName>
        <fullName evidence="7">ABC transporter, ATP-binding protein</fullName>
    </submittedName>
</protein>
<dbReference type="GO" id="GO:0005524">
    <property type="term" value="F:ATP binding"/>
    <property type="evidence" value="ECO:0007669"/>
    <property type="project" value="UniProtKB-KW"/>
</dbReference>
<evidence type="ECO:0000256" key="5">
    <source>
        <dbReference type="ARBA" id="ARBA00022840"/>
    </source>
</evidence>
<dbReference type="PANTHER" id="PTHR42711">
    <property type="entry name" value="ABC TRANSPORTER ATP-BINDING PROTEIN"/>
    <property type="match status" value="1"/>
</dbReference>
<dbReference type="PROSITE" id="PS50893">
    <property type="entry name" value="ABC_TRANSPORTER_2"/>
    <property type="match status" value="1"/>
</dbReference>
<reference evidence="7 8" key="1">
    <citation type="journal article" date="2014" name="ISME J.">
        <title>Candidatus Competibacter-lineage genomes retrieved from metagenomes reveal functional metabolic diversity.</title>
        <authorList>
            <person name="McIlroy S.J."/>
            <person name="Albertsen M."/>
            <person name="Andresen E.K."/>
            <person name="Saunders A.M."/>
            <person name="Kristiansen R."/>
            <person name="Stokholm-Bjerregaard M."/>
            <person name="Nielsen K.L."/>
            <person name="Nielsen P.H."/>
        </authorList>
    </citation>
    <scope>NUCLEOTIDE SEQUENCE [LARGE SCALE GENOMIC DNA]</scope>
    <source>
        <strain evidence="7 8">Run_B_J11</strain>
    </source>
</reference>
<gene>
    <name evidence="7" type="ORF">BN874_770118</name>
</gene>
<keyword evidence="2" id="KW-0813">Transport</keyword>
<dbReference type="Pfam" id="PF00005">
    <property type="entry name" value="ABC_tran"/>
    <property type="match status" value="1"/>
</dbReference>
<organism evidence="7 8">
    <name type="scientific">Candidatus Contendobacter odensis Run_B_J11</name>
    <dbReference type="NCBI Taxonomy" id="1400861"/>
    <lineage>
        <taxon>Bacteria</taxon>
        <taxon>Pseudomonadati</taxon>
        <taxon>Pseudomonadota</taxon>
        <taxon>Gammaproteobacteria</taxon>
        <taxon>Candidatus Competibacteraceae</taxon>
        <taxon>Candidatus Contendibacter</taxon>
    </lineage>
</organism>
<accession>A0A7U7GF61</accession>
<dbReference type="PANTHER" id="PTHR42711:SF5">
    <property type="entry name" value="ABC TRANSPORTER ATP-BINDING PROTEIN NATA"/>
    <property type="match status" value="1"/>
</dbReference>
<dbReference type="InterPro" id="IPR017871">
    <property type="entry name" value="ABC_transporter-like_CS"/>
</dbReference>
<evidence type="ECO:0000256" key="1">
    <source>
        <dbReference type="ARBA" id="ARBA00005417"/>
    </source>
</evidence>
<evidence type="ECO:0000313" key="8">
    <source>
        <dbReference type="Proteomes" id="UP000019184"/>
    </source>
</evidence>
<dbReference type="InterPro" id="IPR003439">
    <property type="entry name" value="ABC_transporter-like_ATP-bd"/>
</dbReference>
<keyword evidence="8" id="KW-1185">Reference proteome</keyword>
<dbReference type="SMART" id="SM00382">
    <property type="entry name" value="AAA"/>
    <property type="match status" value="1"/>
</dbReference>
<evidence type="ECO:0000256" key="2">
    <source>
        <dbReference type="ARBA" id="ARBA00022448"/>
    </source>
</evidence>
<dbReference type="SUPFAM" id="SSF52540">
    <property type="entry name" value="P-loop containing nucleoside triphosphate hydrolases"/>
    <property type="match status" value="1"/>
</dbReference>
<dbReference type="GO" id="GO:0016887">
    <property type="term" value="F:ATP hydrolysis activity"/>
    <property type="evidence" value="ECO:0007669"/>
    <property type="project" value="InterPro"/>
</dbReference>
<keyword evidence="4" id="KW-0547">Nucleotide-binding</keyword>
<evidence type="ECO:0000259" key="6">
    <source>
        <dbReference type="PROSITE" id="PS50893"/>
    </source>
</evidence>
<evidence type="ECO:0000256" key="4">
    <source>
        <dbReference type="ARBA" id="ARBA00022741"/>
    </source>
</evidence>